<accession>E9GKW2</accession>
<feature type="binding site" evidence="6">
    <location>
        <position position="426"/>
    </location>
    <ligand>
        <name>Zn(2+)</name>
        <dbReference type="ChEBI" id="CHEBI:29105"/>
    </ligand>
</feature>
<protein>
    <recommendedName>
        <fullName evidence="10">Adiponectin receptor protein</fullName>
    </recommendedName>
</protein>
<feature type="transmembrane region" description="Helical" evidence="7">
    <location>
        <begin position="228"/>
        <end position="247"/>
    </location>
</feature>
<feature type="transmembrane region" description="Helical" evidence="7">
    <location>
        <begin position="428"/>
        <end position="444"/>
    </location>
</feature>
<keyword evidence="3 7" id="KW-0812">Transmembrane</keyword>
<evidence type="ECO:0000256" key="1">
    <source>
        <dbReference type="ARBA" id="ARBA00004141"/>
    </source>
</evidence>
<dbReference type="eggNOG" id="KOG0748">
    <property type="taxonomic scope" value="Eukaryota"/>
</dbReference>
<dbReference type="STRING" id="6669.E9GKW2"/>
<keyword evidence="4 7" id="KW-1133">Transmembrane helix</keyword>
<feature type="binding site" evidence="6">
    <location>
        <position position="279"/>
    </location>
    <ligand>
        <name>Zn(2+)</name>
        <dbReference type="ChEBI" id="CHEBI:29105"/>
    </ligand>
</feature>
<dbReference type="Proteomes" id="UP000000305">
    <property type="component" value="Unassembled WGS sequence"/>
</dbReference>
<feature type="transmembrane region" description="Helical" evidence="7">
    <location>
        <begin position="324"/>
        <end position="344"/>
    </location>
</feature>
<dbReference type="GO" id="GO:0038023">
    <property type="term" value="F:signaling receptor activity"/>
    <property type="evidence" value="ECO:0000318"/>
    <property type="project" value="GO_Central"/>
</dbReference>
<proteinExistence type="inferred from homology"/>
<dbReference type="InterPro" id="IPR004254">
    <property type="entry name" value="AdipoR/HlyIII-related"/>
</dbReference>
<evidence type="ECO:0000256" key="6">
    <source>
        <dbReference type="PIRSR" id="PIRSR604254-1"/>
    </source>
</evidence>
<dbReference type="KEGG" id="dpx:DAPPUDRAFT_52013"/>
<keyword evidence="9" id="KW-1185">Reference proteome</keyword>
<evidence type="ECO:0000313" key="8">
    <source>
        <dbReference type="EMBL" id="EFX79748.1"/>
    </source>
</evidence>
<evidence type="ECO:0000256" key="5">
    <source>
        <dbReference type="ARBA" id="ARBA00023136"/>
    </source>
</evidence>
<dbReference type="Pfam" id="PF03006">
    <property type="entry name" value="HlyIII"/>
    <property type="match status" value="1"/>
</dbReference>
<dbReference type="OrthoDB" id="5585746at2759"/>
<feature type="transmembrane region" description="Helical" evidence="7">
    <location>
        <begin position="297"/>
        <end position="317"/>
    </location>
</feature>
<feature type="transmembrane region" description="Helical" evidence="7">
    <location>
        <begin position="356"/>
        <end position="376"/>
    </location>
</feature>
<dbReference type="PhylomeDB" id="E9GKW2"/>
<dbReference type="EMBL" id="GL732550">
    <property type="protein sequence ID" value="EFX79748.1"/>
    <property type="molecule type" value="Genomic_DNA"/>
</dbReference>
<organism evidence="8 9">
    <name type="scientific">Daphnia pulex</name>
    <name type="common">Water flea</name>
    <dbReference type="NCBI Taxonomy" id="6669"/>
    <lineage>
        <taxon>Eukaryota</taxon>
        <taxon>Metazoa</taxon>
        <taxon>Ecdysozoa</taxon>
        <taxon>Arthropoda</taxon>
        <taxon>Crustacea</taxon>
        <taxon>Branchiopoda</taxon>
        <taxon>Diplostraca</taxon>
        <taxon>Cladocera</taxon>
        <taxon>Anomopoda</taxon>
        <taxon>Daphniidae</taxon>
        <taxon>Daphnia</taxon>
    </lineage>
</organism>
<dbReference type="PANTHER" id="PTHR20855:SF52">
    <property type="entry name" value="ADIPONECTIN RECEPTOR PROTEIN"/>
    <property type="match status" value="1"/>
</dbReference>
<dbReference type="AlphaFoldDB" id="E9GKW2"/>
<dbReference type="HOGENOM" id="CLU_023075_1_1_1"/>
<keyword evidence="5 7" id="KW-0472">Membrane</keyword>
<feature type="transmembrane region" description="Helical" evidence="7">
    <location>
        <begin position="388"/>
        <end position="408"/>
    </location>
</feature>
<dbReference type="GO" id="GO:0033211">
    <property type="term" value="P:adiponectin-activated signaling pathway"/>
    <property type="evidence" value="ECO:0000318"/>
    <property type="project" value="GO_Central"/>
</dbReference>
<dbReference type="GO" id="GO:0005886">
    <property type="term" value="C:plasma membrane"/>
    <property type="evidence" value="ECO:0000318"/>
    <property type="project" value="GO_Central"/>
</dbReference>
<evidence type="ECO:0000313" key="9">
    <source>
        <dbReference type="Proteomes" id="UP000000305"/>
    </source>
</evidence>
<evidence type="ECO:0000256" key="7">
    <source>
        <dbReference type="SAM" id="Phobius"/>
    </source>
</evidence>
<gene>
    <name evidence="8" type="ORF">DAPPUDRAFT_52013</name>
</gene>
<dbReference type="InParanoid" id="E9GKW2"/>
<dbReference type="OMA" id="TICHFHA"/>
<dbReference type="PANTHER" id="PTHR20855">
    <property type="entry name" value="ADIPOR/PROGESTIN RECEPTOR-RELATED"/>
    <property type="match status" value="1"/>
</dbReference>
<evidence type="ECO:0008006" key="10">
    <source>
        <dbReference type="Google" id="ProtNLM"/>
    </source>
</evidence>
<reference evidence="8 9" key="1">
    <citation type="journal article" date="2011" name="Science">
        <title>The ecoresponsive genome of Daphnia pulex.</title>
        <authorList>
            <person name="Colbourne J.K."/>
            <person name="Pfrender M.E."/>
            <person name="Gilbert D."/>
            <person name="Thomas W.K."/>
            <person name="Tucker A."/>
            <person name="Oakley T.H."/>
            <person name="Tokishita S."/>
            <person name="Aerts A."/>
            <person name="Arnold G.J."/>
            <person name="Basu M.K."/>
            <person name="Bauer D.J."/>
            <person name="Caceres C.E."/>
            <person name="Carmel L."/>
            <person name="Casola C."/>
            <person name="Choi J.H."/>
            <person name="Detter J.C."/>
            <person name="Dong Q."/>
            <person name="Dusheyko S."/>
            <person name="Eads B.D."/>
            <person name="Frohlich T."/>
            <person name="Geiler-Samerotte K.A."/>
            <person name="Gerlach D."/>
            <person name="Hatcher P."/>
            <person name="Jogdeo S."/>
            <person name="Krijgsveld J."/>
            <person name="Kriventseva E.V."/>
            <person name="Kultz D."/>
            <person name="Laforsch C."/>
            <person name="Lindquist E."/>
            <person name="Lopez J."/>
            <person name="Manak J.R."/>
            <person name="Muller J."/>
            <person name="Pangilinan J."/>
            <person name="Patwardhan R.P."/>
            <person name="Pitluck S."/>
            <person name="Pritham E.J."/>
            <person name="Rechtsteiner A."/>
            <person name="Rho M."/>
            <person name="Rogozin I.B."/>
            <person name="Sakarya O."/>
            <person name="Salamov A."/>
            <person name="Schaack S."/>
            <person name="Shapiro H."/>
            <person name="Shiga Y."/>
            <person name="Skalitzky C."/>
            <person name="Smith Z."/>
            <person name="Souvorov A."/>
            <person name="Sung W."/>
            <person name="Tang Z."/>
            <person name="Tsuchiya D."/>
            <person name="Tu H."/>
            <person name="Vos H."/>
            <person name="Wang M."/>
            <person name="Wolf Y.I."/>
            <person name="Yamagata H."/>
            <person name="Yamada T."/>
            <person name="Ye Y."/>
            <person name="Shaw J.R."/>
            <person name="Andrews J."/>
            <person name="Crease T.J."/>
            <person name="Tang H."/>
            <person name="Lucas S.M."/>
            <person name="Robertson H.M."/>
            <person name="Bork P."/>
            <person name="Koonin E.V."/>
            <person name="Zdobnov E.M."/>
            <person name="Grigoriev I.V."/>
            <person name="Lynch M."/>
            <person name="Boore J.L."/>
        </authorList>
    </citation>
    <scope>NUCLEOTIDE SEQUENCE [LARGE SCALE GENOMIC DNA]</scope>
</reference>
<feature type="binding site" evidence="6">
    <location>
        <position position="430"/>
    </location>
    <ligand>
        <name>Zn(2+)</name>
        <dbReference type="ChEBI" id="CHEBI:29105"/>
    </ligand>
</feature>
<dbReference type="FunCoup" id="E9GKW2">
    <property type="interactions" value="937"/>
</dbReference>
<sequence>MNVDTDTQVVVSLPESPSILCSATKLSENRDDGQKTSDVVLELKEIPYADCDIKNYDPHETDGLLDSEGACALIEGNPVEIGTDEADLSQLCHELKKKRGSTIDVVNCDDTTESSSDSGSVDQLSLKGLTGGHLINPKNDDAEEATIDIEEDSEMFDFREIAAGAMRHAEELVRRMMLTVSWTICHFHALPKWLQDNDFIWQGYRPPLPSFWDCIKSIFSIHTETGNIWTHMLGCIAFLGVGAFFLSCSEEEIRNEDKVVFSAFFTGACVCLGLSTCFHTFLCHSEWAGQLFSKLDYVGIALLIMGSFVPWLYYSFYCDFWPRIVYVCVEIVLGLSSIIISLWPRFGEPRYRFLRAGSVFLSFGLSGVIPAVHYSVQEGWIKALNQASLGWLILMGLLYIIGTMFYALRIPERFFPGKFDIWFQSHQIFHVFVVAAAFVHYHGISEMAMHRLTIGECPPLVSDFRI</sequence>
<dbReference type="GO" id="GO:0046872">
    <property type="term" value="F:metal ion binding"/>
    <property type="evidence" value="ECO:0007669"/>
    <property type="project" value="UniProtKB-KW"/>
</dbReference>
<feature type="transmembrane region" description="Helical" evidence="7">
    <location>
        <begin position="259"/>
        <end position="282"/>
    </location>
</feature>
<comment type="subcellular location">
    <subcellularLocation>
        <location evidence="1">Membrane</location>
        <topology evidence="1">Multi-pass membrane protein</topology>
    </subcellularLocation>
</comment>
<name>E9GKW2_DAPPU</name>
<evidence type="ECO:0000256" key="2">
    <source>
        <dbReference type="ARBA" id="ARBA00007018"/>
    </source>
</evidence>
<comment type="similarity">
    <text evidence="2">Belongs to the ADIPOR family.</text>
</comment>
<keyword evidence="6" id="KW-0862">Zinc</keyword>
<keyword evidence="6" id="KW-0479">Metal-binding</keyword>
<evidence type="ECO:0000256" key="4">
    <source>
        <dbReference type="ARBA" id="ARBA00022989"/>
    </source>
</evidence>
<evidence type="ECO:0000256" key="3">
    <source>
        <dbReference type="ARBA" id="ARBA00022692"/>
    </source>
</evidence>